<dbReference type="PANTHER" id="PTHR11360">
    <property type="entry name" value="MONOCARBOXYLATE TRANSPORTER"/>
    <property type="match status" value="1"/>
</dbReference>
<evidence type="ECO:0000256" key="1">
    <source>
        <dbReference type="ARBA" id="ARBA00022692"/>
    </source>
</evidence>
<dbReference type="EMBL" id="AEEF01000117">
    <property type="protein sequence ID" value="EFM03209.1"/>
    <property type="molecule type" value="Genomic_DNA"/>
</dbReference>
<dbReference type="InterPro" id="IPR020846">
    <property type="entry name" value="MFS_dom"/>
</dbReference>
<feature type="transmembrane region" description="Helical" evidence="4">
    <location>
        <begin position="329"/>
        <end position="350"/>
    </location>
</feature>
<dbReference type="AlphaFoldDB" id="E0NCU1"/>
<accession>E0NCU1</accession>
<dbReference type="CDD" id="cd17355">
    <property type="entry name" value="MFS_YcxA_like"/>
    <property type="match status" value="1"/>
</dbReference>
<dbReference type="InterPro" id="IPR050327">
    <property type="entry name" value="Proton-linked_MCT"/>
</dbReference>
<feature type="domain" description="Major facilitator superfamily (MFS) profile" evidence="5">
    <location>
        <begin position="28"/>
        <end position="420"/>
    </location>
</feature>
<reference evidence="6 7" key="1">
    <citation type="submission" date="2010-07" db="EMBL/GenBank/DDBJ databases">
        <authorList>
            <person name="Muzny D."/>
            <person name="Qin X."/>
            <person name="Deng J."/>
            <person name="Jiang H."/>
            <person name="Liu Y."/>
            <person name="Qu J."/>
            <person name="Song X.-Z."/>
            <person name="Zhang L."/>
            <person name="Thornton R."/>
            <person name="Coyle M."/>
            <person name="Francisco L."/>
            <person name="Jackson L."/>
            <person name="Javaid M."/>
            <person name="Korchina V."/>
            <person name="Kovar C."/>
            <person name="Mata R."/>
            <person name="Mathew T."/>
            <person name="Ngo R."/>
            <person name="Nguyen L."/>
            <person name="Nguyen N."/>
            <person name="Okwuonu G."/>
            <person name="Ongeri F."/>
            <person name="Pham C."/>
            <person name="Simmons D."/>
            <person name="Wilczek-Boney K."/>
            <person name="Hale W."/>
            <person name="Jakkamsetti A."/>
            <person name="Pham P."/>
            <person name="Ruth R."/>
            <person name="San Lucas F."/>
            <person name="Warren J."/>
            <person name="Zhang J."/>
            <person name="Zhao Z."/>
            <person name="Zhou C."/>
            <person name="Zhu D."/>
            <person name="Lee S."/>
            <person name="Bess C."/>
            <person name="Blankenburg K."/>
            <person name="Forbes L."/>
            <person name="Fu Q."/>
            <person name="Gubbala S."/>
            <person name="Hirani K."/>
            <person name="Jayaseelan J.C."/>
            <person name="Lara F."/>
            <person name="Munidasa M."/>
            <person name="Palculict T."/>
            <person name="Patil S."/>
            <person name="Pu L.-L."/>
            <person name="Saada N."/>
            <person name="Tang L."/>
            <person name="Weissenberger G."/>
            <person name="Zhu Y."/>
            <person name="Hemphill L."/>
            <person name="Shang Y."/>
            <person name="Youmans B."/>
            <person name="Ayvaz T."/>
            <person name="Ross M."/>
            <person name="Santibanez J."/>
            <person name="Aqrawi P."/>
            <person name="Gross S."/>
            <person name="Joshi V."/>
            <person name="Fowler G."/>
            <person name="Nazareth L."/>
            <person name="Reid J."/>
            <person name="Worley K."/>
            <person name="Petrosino J."/>
            <person name="Highlander S."/>
            <person name="Gibbs R."/>
        </authorList>
    </citation>
    <scope>NUCLEOTIDE SEQUENCE [LARGE SCALE GENOMIC DNA]</scope>
    <source>
        <strain evidence="6 7">ATCC 13091</strain>
    </source>
</reference>
<dbReference type="HOGENOM" id="CLU_001265_59_9_4"/>
<feature type="transmembrane region" description="Helical" evidence="4">
    <location>
        <begin position="305"/>
        <end position="323"/>
    </location>
</feature>
<feature type="transmembrane region" description="Helical" evidence="4">
    <location>
        <begin position="28"/>
        <end position="52"/>
    </location>
</feature>
<comment type="caution">
    <text evidence="6">The sequence shown here is derived from an EMBL/GenBank/DDBJ whole genome shotgun (WGS) entry which is preliminary data.</text>
</comment>
<keyword evidence="2 4" id="KW-1133">Transmembrane helix</keyword>
<dbReference type="Proteomes" id="UP000005526">
    <property type="component" value="Unassembled WGS sequence"/>
</dbReference>
<feature type="transmembrane region" description="Helical" evidence="4">
    <location>
        <begin position="271"/>
        <end position="293"/>
    </location>
</feature>
<feature type="transmembrane region" description="Helical" evidence="4">
    <location>
        <begin position="396"/>
        <end position="415"/>
    </location>
</feature>
<feature type="transmembrane region" description="Helical" evidence="4">
    <location>
        <begin position="241"/>
        <end position="259"/>
    </location>
</feature>
<dbReference type="GO" id="GO:0022857">
    <property type="term" value="F:transmembrane transporter activity"/>
    <property type="evidence" value="ECO:0007669"/>
    <property type="project" value="InterPro"/>
</dbReference>
<evidence type="ECO:0000313" key="6">
    <source>
        <dbReference type="EMBL" id="EFM03209.1"/>
    </source>
</evidence>
<dbReference type="PROSITE" id="PS50850">
    <property type="entry name" value="MFS"/>
    <property type="match status" value="1"/>
</dbReference>
<dbReference type="Gene3D" id="1.20.1250.20">
    <property type="entry name" value="MFS general substrate transporter like domains"/>
    <property type="match status" value="2"/>
</dbReference>
<feature type="transmembrane region" description="Helical" evidence="4">
    <location>
        <begin position="191"/>
        <end position="209"/>
    </location>
</feature>
<keyword evidence="3 4" id="KW-0472">Membrane</keyword>
<evidence type="ECO:0000256" key="2">
    <source>
        <dbReference type="ARBA" id="ARBA00022989"/>
    </source>
</evidence>
<keyword evidence="1 4" id="KW-0812">Transmembrane</keyword>
<feature type="transmembrane region" description="Helical" evidence="4">
    <location>
        <begin position="155"/>
        <end position="179"/>
    </location>
</feature>
<protein>
    <submittedName>
        <fullName evidence="6">Transporter, major facilitator family protein</fullName>
    </submittedName>
</protein>
<feature type="transmembrane region" description="Helical" evidence="4">
    <location>
        <begin position="93"/>
        <end position="113"/>
    </location>
</feature>
<dbReference type="Pfam" id="PF07690">
    <property type="entry name" value="MFS_1"/>
    <property type="match status" value="1"/>
</dbReference>
<gene>
    <name evidence="6" type="ORF">HMPREF0602_2323</name>
</gene>
<sequence length="422" mass="44965">MLIHYKIRKLNRLKIHIMTHTASKTPKFWLTITAAAFILLITIGMRMTLGLFVQPVVNTTELSIAQFSLIIAVFQLMWGISQPLSGALADRFGAFRVLSGGGVLLVCACLIAPNIPTYWGLMIAVGLLLAFGTGSGGFSIIMGQVAAQVPAHKRGLASGLVNAGGSAGQFLFAPLVQGLVVLPEVGWTGTFYVWGAIALLILPVSWWLAGGNNAAHTQHAQATHGQSLGEAVKTAFKTPSYILLHLSFFACGFHIAFLVTHLPTEVALCGLPATVASTSIAIIGLANIAGCIFSGWCTSRVRGKYVLFGLYASRAAMILIYIFSPKTDLNFYIFAAALGFTWLATVTPTASITGKLFGTRYLATLFGLTMLSHQIGGFLGSYIGGIVITQFGDYGWMWYADALLAGTAALLNLPIREPRTAA</sequence>
<evidence type="ECO:0000259" key="5">
    <source>
        <dbReference type="PROSITE" id="PS50850"/>
    </source>
</evidence>
<evidence type="ECO:0000313" key="7">
    <source>
        <dbReference type="Proteomes" id="UP000005526"/>
    </source>
</evidence>
<dbReference type="InterPro" id="IPR011701">
    <property type="entry name" value="MFS"/>
</dbReference>
<organism evidence="6 7">
    <name type="scientific">Neisseria meningitidis serogroup B (strain ATCC 13091 / M2091)</name>
    <dbReference type="NCBI Taxonomy" id="862513"/>
    <lineage>
        <taxon>Bacteria</taxon>
        <taxon>Pseudomonadati</taxon>
        <taxon>Pseudomonadota</taxon>
        <taxon>Betaproteobacteria</taxon>
        <taxon>Neisseriales</taxon>
        <taxon>Neisseriaceae</taxon>
        <taxon>Neisseria</taxon>
    </lineage>
</organism>
<evidence type="ECO:0000256" key="3">
    <source>
        <dbReference type="ARBA" id="ARBA00023136"/>
    </source>
</evidence>
<dbReference type="PANTHER" id="PTHR11360:SF284">
    <property type="entry name" value="EG:103B4.3 PROTEIN-RELATED"/>
    <property type="match status" value="1"/>
</dbReference>
<proteinExistence type="predicted"/>
<dbReference type="InterPro" id="IPR036259">
    <property type="entry name" value="MFS_trans_sf"/>
</dbReference>
<feature type="transmembrane region" description="Helical" evidence="4">
    <location>
        <begin position="119"/>
        <end position="143"/>
    </location>
</feature>
<name>E0NCU1_NEIM3</name>
<feature type="transmembrane region" description="Helical" evidence="4">
    <location>
        <begin position="64"/>
        <end position="81"/>
    </location>
</feature>
<feature type="transmembrane region" description="Helical" evidence="4">
    <location>
        <begin position="362"/>
        <end position="384"/>
    </location>
</feature>
<evidence type="ECO:0000256" key="4">
    <source>
        <dbReference type="SAM" id="Phobius"/>
    </source>
</evidence>
<dbReference type="SUPFAM" id="SSF103473">
    <property type="entry name" value="MFS general substrate transporter"/>
    <property type="match status" value="1"/>
</dbReference>